<evidence type="ECO:0000313" key="3">
    <source>
        <dbReference type="EMBL" id="OAB76614.1"/>
    </source>
</evidence>
<feature type="domain" description="Beta-lactamase-related" evidence="2">
    <location>
        <begin position="11"/>
        <end position="330"/>
    </location>
</feature>
<dbReference type="STRING" id="1763538.LPB68_20510"/>
<dbReference type="GO" id="GO:0016787">
    <property type="term" value="F:hydrolase activity"/>
    <property type="evidence" value="ECO:0007669"/>
    <property type="project" value="UniProtKB-KW"/>
</dbReference>
<evidence type="ECO:0000259" key="2">
    <source>
        <dbReference type="Pfam" id="PF00144"/>
    </source>
</evidence>
<dbReference type="InterPro" id="IPR050789">
    <property type="entry name" value="Diverse_Enzym_Activities"/>
</dbReference>
<accession>A0A167FJ67</accession>
<reference evidence="3 4" key="1">
    <citation type="submission" date="2016-02" db="EMBL/GenBank/DDBJ databases">
        <title>Paenibacillus sp. LPB0068, isolated from Crassostrea gigas.</title>
        <authorList>
            <person name="Shin S.-K."/>
            <person name="Yi H."/>
        </authorList>
    </citation>
    <scope>NUCLEOTIDE SEQUENCE [LARGE SCALE GENOMIC DNA]</scope>
    <source>
        <strain evidence="3 4">LPB0068</strain>
    </source>
</reference>
<protein>
    <recommendedName>
        <fullName evidence="2">Beta-lactamase-related domain-containing protein</fullName>
    </recommendedName>
</protein>
<name>A0A167FJ67_9BACL</name>
<comment type="caution">
    <text evidence="3">The sequence shown here is derived from an EMBL/GenBank/DDBJ whole genome shotgun (WGS) entry which is preliminary data.</text>
</comment>
<sequence length="347" mass="39176">MATNRLNKLDKIFNQATNSKQIHQAVLLVENTSGDFSFNKGYGGMEVDSPMILASITKLFTTTCIFALQEQGKLSLDDQVTKYFDRTMLSGLHVYRGQENSYDLTLSELLFQTSGLPDVFEEGKASAKNRVVDEDFYINFDESVAWVKKLKPHFLPRTTKKAYYSDINFDMLGEIITKVNSSTLAEAYKQFIFEPLSLSNTYLPENEEDFVPNVYHRNKIIHRPKFIMSSGASGGCITTARELMIFIKAFFGGKLFSKDILDKLPLHNKLQASMGPIYYGSGYMRIPLSQLITMYTGKGELMGHSGSSGSFAFYYPFKDLYFVGDVNQLANASLPIRLTMKLAMMTK</sequence>
<evidence type="ECO:0000256" key="1">
    <source>
        <dbReference type="ARBA" id="ARBA00022801"/>
    </source>
</evidence>
<dbReference type="KEGG" id="pcx:LPB68_20510"/>
<dbReference type="SUPFAM" id="SSF56601">
    <property type="entry name" value="beta-lactamase/transpeptidase-like"/>
    <property type="match status" value="1"/>
</dbReference>
<organism evidence="3 4">
    <name type="scientific">Paenibacillus crassostreae</name>
    <dbReference type="NCBI Taxonomy" id="1763538"/>
    <lineage>
        <taxon>Bacteria</taxon>
        <taxon>Bacillati</taxon>
        <taxon>Bacillota</taxon>
        <taxon>Bacilli</taxon>
        <taxon>Bacillales</taxon>
        <taxon>Paenibacillaceae</taxon>
        <taxon>Paenibacillus</taxon>
    </lineage>
</organism>
<dbReference type="Pfam" id="PF00144">
    <property type="entry name" value="Beta-lactamase"/>
    <property type="match status" value="1"/>
</dbReference>
<keyword evidence="1" id="KW-0378">Hydrolase</keyword>
<dbReference type="PANTHER" id="PTHR43283">
    <property type="entry name" value="BETA-LACTAMASE-RELATED"/>
    <property type="match status" value="1"/>
</dbReference>
<dbReference type="Proteomes" id="UP000077134">
    <property type="component" value="Unassembled WGS sequence"/>
</dbReference>
<gene>
    <name evidence="3" type="ORF">PNBC_04230</name>
</gene>
<dbReference type="InterPro" id="IPR001466">
    <property type="entry name" value="Beta-lactam-related"/>
</dbReference>
<dbReference type="RefSeq" id="WP_068655489.1">
    <property type="nucleotide sequence ID" value="NZ_CP017770.1"/>
</dbReference>
<dbReference type="AlphaFoldDB" id="A0A167FJ67"/>
<evidence type="ECO:0000313" key="4">
    <source>
        <dbReference type="Proteomes" id="UP000077134"/>
    </source>
</evidence>
<dbReference type="InterPro" id="IPR012338">
    <property type="entry name" value="Beta-lactam/transpept-like"/>
</dbReference>
<dbReference type="OrthoDB" id="9803467at2"/>
<dbReference type="PANTHER" id="PTHR43283:SF11">
    <property type="entry name" value="BETA-LACTAMASE-RELATED DOMAIN-CONTAINING PROTEIN"/>
    <property type="match status" value="1"/>
</dbReference>
<dbReference type="Gene3D" id="3.40.710.10">
    <property type="entry name" value="DD-peptidase/beta-lactamase superfamily"/>
    <property type="match status" value="1"/>
</dbReference>
<proteinExistence type="predicted"/>
<dbReference type="EMBL" id="LSFN01000005">
    <property type="protein sequence ID" value="OAB76614.1"/>
    <property type="molecule type" value="Genomic_DNA"/>
</dbReference>
<keyword evidence="4" id="KW-1185">Reference proteome</keyword>